<evidence type="ECO:0000256" key="3">
    <source>
        <dbReference type="ARBA" id="ARBA00023015"/>
    </source>
</evidence>
<reference evidence="10" key="1">
    <citation type="submission" date="2018-11" db="EMBL/GenBank/DDBJ databases">
        <title>The first complete genome sequence of Mycoplasma iowae strain 695.</title>
        <authorList>
            <person name="Ghanem M."/>
            <person name="El-Gazzar M."/>
        </authorList>
    </citation>
    <scope>NUCLEOTIDE SEQUENCE [LARGE SCALE GENOMIC DNA]</scope>
    <source>
        <strain evidence="10">695</strain>
    </source>
</reference>
<dbReference type="Pfam" id="PF01709">
    <property type="entry name" value="Transcrip_reg"/>
    <property type="match status" value="1"/>
</dbReference>
<sequence length="243" mass="27647">MNIERCDMPRKHLIASGINKKQQSQAKVWNKLAKEIKAAAKVGGPNPDANPRLKAAIDKALQNNLSRESIQKNINGAEKDKDSLTDYLYEIYGPKGLAIIVQGLTDNQNRLLSSLKGYLSKLKAEIGKPNSVKNNFNYCGQIIIDKNMLTEDSLMEQTLDLPINELIENDDCFEILTNAKDFYNVRDEISKRNINIIESEIKYIPNDYVNLDNENFEKLEKFLSSCEEDDDIQWVVTNFGEVE</sequence>
<dbReference type="Gene3D" id="1.10.10.200">
    <property type="match status" value="1"/>
</dbReference>
<keyword evidence="3 6" id="KW-0805">Transcription regulation</keyword>
<name>A0A6P1LGV7_MALIO</name>
<evidence type="ECO:0000256" key="6">
    <source>
        <dbReference type="HAMAP-Rule" id="MF_00693"/>
    </source>
</evidence>
<evidence type="ECO:0000259" key="8">
    <source>
        <dbReference type="Pfam" id="PF20772"/>
    </source>
</evidence>
<dbReference type="HAMAP" id="MF_00693">
    <property type="entry name" value="Transcrip_reg_TACO1"/>
    <property type="match status" value="1"/>
</dbReference>
<keyword evidence="5 6" id="KW-0804">Transcription</keyword>
<evidence type="ECO:0000256" key="4">
    <source>
        <dbReference type="ARBA" id="ARBA00023125"/>
    </source>
</evidence>
<dbReference type="InterPro" id="IPR048300">
    <property type="entry name" value="TACO1_YebC-like_2nd/3rd_dom"/>
</dbReference>
<dbReference type="InterPro" id="IPR026564">
    <property type="entry name" value="Transcrip_reg_TACO1-like_dom3"/>
</dbReference>
<keyword evidence="2 6" id="KW-0963">Cytoplasm</keyword>
<dbReference type="NCBIfam" id="NF009044">
    <property type="entry name" value="PRK12378.1"/>
    <property type="match status" value="1"/>
</dbReference>
<gene>
    <name evidence="9" type="ORF">EER00_03015</name>
</gene>
<dbReference type="Proteomes" id="UP000464283">
    <property type="component" value="Chromosome"/>
</dbReference>
<dbReference type="EMBL" id="CP033512">
    <property type="protein sequence ID" value="QHG89840.2"/>
    <property type="molecule type" value="Genomic_DNA"/>
</dbReference>
<comment type="subcellular location">
    <subcellularLocation>
        <location evidence="6">Cytoplasm</location>
    </subcellularLocation>
</comment>
<dbReference type="InterPro" id="IPR029072">
    <property type="entry name" value="YebC-like"/>
</dbReference>
<keyword evidence="4 6" id="KW-0238">DNA-binding</keyword>
<dbReference type="PANTHER" id="PTHR12532:SF6">
    <property type="entry name" value="TRANSCRIPTIONAL REGULATORY PROTEIN YEBC-RELATED"/>
    <property type="match status" value="1"/>
</dbReference>
<dbReference type="PANTHER" id="PTHR12532">
    <property type="entry name" value="TRANSLATIONAL ACTIVATOR OF CYTOCHROME C OXIDASE 1"/>
    <property type="match status" value="1"/>
</dbReference>
<evidence type="ECO:0000256" key="5">
    <source>
        <dbReference type="ARBA" id="ARBA00023163"/>
    </source>
</evidence>
<accession>A0A6P1LGV7</accession>
<feature type="domain" description="TACO1/YebC-like N-terminal" evidence="8">
    <location>
        <begin position="13"/>
        <end position="78"/>
    </location>
</feature>
<dbReference type="GO" id="GO:0003677">
    <property type="term" value="F:DNA binding"/>
    <property type="evidence" value="ECO:0007669"/>
    <property type="project" value="UniProtKB-UniRule"/>
</dbReference>
<dbReference type="InterPro" id="IPR017856">
    <property type="entry name" value="Integrase-like_N"/>
</dbReference>
<evidence type="ECO:0000256" key="2">
    <source>
        <dbReference type="ARBA" id="ARBA00022490"/>
    </source>
</evidence>
<evidence type="ECO:0000259" key="7">
    <source>
        <dbReference type="Pfam" id="PF01709"/>
    </source>
</evidence>
<dbReference type="NCBIfam" id="TIGR01033">
    <property type="entry name" value="YebC/PmpR family DNA-binding transcriptional regulator"/>
    <property type="match status" value="1"/>
</dbReference>
<evidence type="ECO:0000313" key="10">
    <source>
        <dbReference type="Proteomes" id="UP000464283"/>
    </source>
</evidence>
<dbReference type="AlphaFoldDB" id="A0A6P1LGV7"/>
<feature type="domain" description="TACO1/YebC-like second and third" evidence="7">
    <location>
        <begin position="86"/>
        <end position="239"/>
    </location>
</feature>
<dbReference type="InterPro" id="IPR002876">
    <property type="entry name" value="Transcrip_reg_TACO1-like"/>
</dbReference>
<comment type="similarity">
    <text evidence="1 6">Belongs to the TACO1 family.</text>
</comment>
<dbReference type="InterPro" id="IPR049083">
    <property type="entry name" value="TACO1_YebC_N"/>
</dbReference>
<organism evidence="9 10">
    <name type="scientific">Malacoplasma iowae 695</name>
    <dbReference type="NCBI Taxonomy" id="1048830"/>
    <lineage>
        <taxon>Bacteria</taxon>
        <taxon>Bacillati</taxon>
        <taxon>Mycoplasmatota</taxon>
        <taxon>Mycoplasmoidales</taxon>
        <taxon>Mycoplasmoidaceae</taxon>
        <taxon>Malacoplasma</taxon>
    </lineage>
</organism>
<evidence type="ECO:0000256" key="1">
    <source>
        <dbReference type="ARBA" id="ARBA00008724"/>
    </source>
</evidence>
<dbReference type="Pfam" id="PF20772">
    <property type="entry name" value="TACO1_YebC_N"/>
    <property type="match status" value="1"/>
</dbReference>
<evidence type="ECO:0000313" key="9">
    <source>
        <dbReference type="EMBL" id="QHG89840.2"/>
    </source>
</evidence>
<dbReference type="SUPFAM" id="SSF75625">
    <property type="entry name" value="YebC-like"/>
    <property type="match status" value="1"/>
</dbReference>
<dbReference type="KEGG" id="miw:EER00_03015"/>
<dbReference type="GO" id="GO:0005829">
    <property type="term" value="C:cytosol"/>
    <property type="evidence" value="ECO:0007669"/>
    <property type="project" value="TreeGrafter"/>
</dbReference>
<protein>
    <recommendedName>
        <fullName evidence="6">Probable transcriptional regulatory protein EER00_03015</fullName>
    </recommendedName>
</protein>
<dbReference type="Gene3D" id="3.30.70.980">
    <property type="match status" value="2"/>
</dbReference>
<proteinExistence type="inferred from homology"/>
<dbReference type="GO" id="GO:0006355">
    <property type="term" value="P:regulation of DNA-templated transcription"/>
    <property type="evidence" value="ECO:0007669"/>
    <property type="project" value="UniProtKB-UniRule"/>
</dbReference>